<dbReference type="InterPro" id="IPR043131">
    <property type="entry name" value="BCAT-like_N"/>
</dbReference>
<evidence type="ECO:0000256" key="1">
    <source>
        <dbReference type="SAM" id="MobiDB-lite"/>
    </source>
</evidence>
<dbReference type="PANTHER" id="PTHR11236:SF50">
    <property type="entry name" value="AMINODEOXYCHORISMATE SYNTHASE COMPONENT 1"/>
    <property type="match status" value="1"/>
</dbReference>
<dbReference type="SUPFAM" id="SSF56322">
    <property type="entry name" value="ADC synthase"/>
    <property type="match status" value="1"/>
</dbReference>
<evidence type="ECO:0000313" key="4">
    <source>
        <dbReference type="Proteomes" id="UP000005019"/>
    </source>
</evidence>
<dbReference type="STRING" id="1000565.METUNv1_00886"/>
<dbReference type="RefSeq" id="WP_008059217.1">
    <property type="nucleotide sequence ID" value="NZ_AFHG01000030.1"/>
</dbReference>
<sequence length="600" mass="65866">MTFILDFSTPERLPRRLVFGEPIEVVRADRPDKVRPALQRVSEAAARGLHAAGFVAYEAAPAFDRAARVREGCTVPLVWFGLYEAPLDTPPAAPGPHALSPWSLDTSPDEYAQAIDAIHAAIRRGDAYQMNYTVRAHADFSGDARAFYENLRLAQQADFCAYADIGSHRILSASPELFFSWENGLLTTRPMKGTARRGQLPEEDAELARWLRDSEKNRAENLMIVDLLRNDLSRLSMPGGVQVPHLFSIENYPTVLQMTSTITARTRPEVTLDDVFTALFPCGSITGAPKLKSMDIIADLEKSARSVYCGAIGHVSPGGAARFNVAIRTVTLDVARGRMECGLGGGITWDSVAADEYAEVQTKSRFLARAAAGFELLETLLLVDGQYELLERHLARLASSVAHFGFTPPQDAAGTLARHAQAHPEGRWRVRLLCAPDGGLRIDASTADAPDASPRKVRLAEVPVSRAEPFLYHKTTRRSLYDAHLSRVSGSAFDVLLWNDAGELTEFTRGNLVLDIDGQRLTPPVSSGLLDGTLRRELVERGELIERVLTRDDLARAQALWFINSVRGWIPVQLDTRPLQAEPTPVPAYADPYAGDRAPG</sequence>
<dbReference type="InterPro" id="IPR005801">
    <property type="entry name" value="ADC_synthase"/>
</dbReference>
<protein>
    <submittedName>
        <fullName evidence="3">Para-aminobenzoate synthase, subunit I</fullName>
    </submittedName>
</protein>
<dbReference type="Pfam" id="PF00425">
    <property type="entry name" value="Chorismate_bind"/>
    <property type="match status" value="1"/>
</dbReference>
<dbReference type="eggNOG" id="COG0147">
    <property type="taxonomic scope" value="Bacteria"/>
</dbReference>
<dbReference type="Gene3D" id="3.60.120.10">
    <property type="entry name" value="Anthranilate synthase"/>
    <property type="match status" value="1"/>
</dbReference>
<dbReference type="InterPro" id="IPR043132">
    <property type="entry name" value="BCAT-like_C"/>
</dbReference>
<dbReference type="eggNOG" id="COG0115">
    <property type="taxonomic scope" value="Bacteria"/>
</dbReference>
<organism evidence="3 4">
    <name type="scientific">Methyloversatilis universalis (strain ATCC BAA-1314 / DSM 25237 / JCM 13912 / CCUG 52030 / FAM5)</name>
    <dbReference type="NCBI Taxonomy" id="1000565"/>
    <lineage>
        <taxon>Bacteria</taxon>
        <taxon>Pseudomonadati</taxon>
        <taxon>Pseudomonadota</taxon>
        <taxon>Betaproteobacteria</taxon>
        <taxon>Nitrosomonadales</taxon>
        <taxon>Sterolibacteriaceae</taxon>
        <taxon>Methyloversatilis</taxon>
    </lineage>
</organism>
<keyword evidence="4" id="KW-1185">Reference proteome</keyword>
<dbReference type="GO" id="GO:0009396">
    <property type="term" value="P:folic acid-containing compound biosynthetic process"/>
    <property type="evidence" value="ECO:0007669"/>
    <property type="project" value="InterPro"/>
</dbReference>
<evidence type="ECO:0000259" key="2">
    <source>
        <dbReference type="Pfam" id="PF00425"/>
    </source>
</evidence>
<dbReference type="OrthoDB" id="9803598at2"/>
<gene>
    <name evidence="3" type="ORF">METUNv1_00886</name>
</gene>
<dbReference type="SUPFAM" id="SSF56752">
    <property type="entry name" value="D-aminoacid aminotransferase-like PLP-dependent enzymes"/>
    <property type="match status" value="1"/>
</dbReference>
<dbReference type="Proteomes" id="UP000005019">
    <property type="component" value="Unassembled WGS sequence"/>
</dbReference>
<feature type="domain" description="Chorismate-utilising enzyme C-terminal" evidence="2">
    <location>
        <begin position="108"/>
        <end position="363"/>
    </location>
</feature>
<dbReference type="EMBL" id="AFHG01000030">
    <property type="protein sequence ID" value="EGK73048.1"/>
    <property type="molecule type" value="Genomic_DNA"/>
</dbReference>
<dbReference type="InterPro" id="IPR019999">
    <property type="entry name" value="Anth_synth_I-like"/>
</dbReference>
<reference evidence="3 4" key="1">
    <citation type="journal article" date="2011" name="J. Bacteriol.">
        <title>Genome sequence of Methyloversatilis universalis FAM5T, a methylotrophic representative of the order Rhodocyclales.</title>
        <authorList>
            <person name="Kittichotirat W."/>
            <person name="Good N.M."/>
            <person name="Hall R."/>
            <person name="Bringel F."/>
            <person name="Lajus A."/>
            <person name="Medigue C."/>
            <person name="Smalley N.E."/>
            <person name="Beck D."/>
            <person name="Bumgarner R."/>
            <person name="Vuilleumier S."/>
            <person name="Kalyuzhnaya M.G."/>
        </authorList>
    </citation>
    <scope>NUCLEOTIDE SEQUENCE [LARGE SCALE GENOMIC DNA]</scope>
    <source>
        <strain evidence="4">ATCC BAA-1314 / JCM 13912 / FAM5</strain>
    </source>
</reference>
<dbReference type="PRINTS" id="PR00095">
    <property type="entry name" value="ANTSNTHASEI"/>
</dbReference>
<dbReference type="AlphaFoldDB" id="F5R9H8"/>
<evidence type="ECO:0000313" key="3">
    <source>
        <dbReference type="EMBL" id="EGK73048.1"/>
    </source>
</evidence>
<dbReference type="GO" id="GO:0046820">
    <property type="term" value="F:4-amino-4-deoxychorismate synthase activity"/>
    <property type="evidence" value="ECO:0007669"/>
    <property type="project" value="TreeGrafter"/>
</dbReference>
<dbReference type="Pfam" id="PF01063">
    <property type="entry name" value="Aminotran_4"/>
    <property type="match status" value="1"/>
</dbReference>
<dbReference type="Gene3D" id="3.20.10.10">
    <property type="entry name" value="D-amino Acid Aminotransferase, subunit A, domain 2"/>
    <property type="match status" value="1"/>
</dbReference>
<dbReference type="InterPro" id="IPR001544">
    <property type="entry name" value="Aminotrans_IV"/>
</dbReference>
<name>F5R9H8_METUF</name>
<proteinExistence type="predicted"/>
<dbReference type="Gene3D" id="3.30.470.10">
    <property type="match status" value="1"/>
</dbReference>
<accession>F5R9H8</accession>
<feature type="region of interest" description="Disordered" evidence="1">
    <location>
        <begin position="580"/>
        <end position="600"/>
    </location>
</feature>
<dbReference type="GO" id="GO:0000162">
    <property type="term" value="P:L-tryptophan biosynthetic process"/>
    <property type="evidence" value="ECO:0007669"/>
    <property type="project" value="TreeGrafter"/>
</dbReference>
<dbReference type="InterPro" id="IPR005802">
    <property type="entry name" value="ADC_synth_comp_1"/>
</dbReference>
<dbReference type="InterPro" id="IPR036038">
    <property type="entry name" value="Aminotransferase-like"/>
</dbReference>
<dbReference type="PANTHER" id="PTHR11236">
    <property type="entry name" value="AMINOBENZOATE/ANTHRANILATE SYNTHASE"/>
    <property type="match status" value="1"/>
</dbReference>
<comment type="caution">
    <text evidence="3">The sequence shown here is derived from an EMBL/GenBank/DDBJ whole genome shotgun (WGS) entry which is preliminary data.</text>
</comment>
<dbReference type="InterPro" id="IPR015890">
    <property type="entry name" value="Chorismate_C"/>
</dbReference>
<dbReference type="NCBIfam" id="TIGR00553">
    <property type="entry name" value="pabB"/>
    <property type="match status" value="1"/>
</dbReference>